<reference evidence="2" key="1">
    <citation type="submission" date="2022-07" db="EMBL/GenBank/DDBJ databases">
        <title>Genome Sequence of Agrocybe chaxingu.</title>
        <authorList>
            <person name="Buettner E."/>
        </authorList>
    </citation>
    <scope>NUCLEOTIDE SEQUENCE</scope>
    <source>
        <strain evidence="2">MP-N11</strain>
    </source>
</reference>
<proteinExistence type="predicted"/>
<dbReference type="Proteomes" id="UP001148786">
    <property type="component" value="Unassembled WGS sequence"/>
</dbReference>
<dbReference type="OrthoDB" id="37659at2759"/>
<evidence type="ECO:0000313" key="2">
    <source>
        <dbReference type="EMBL" id="KAJ3489367.1"/>
    </source>
</evidence>
<name>A0A9W8JW46_9AGAR</name>
<dbReference type="AlphaFoldDB" id="A0A9W8JW46"/>
<evidence type="ECO:0000313" key="3">
    <source>
        <dbReference type="Proteomes" id="UP001148786"/>
    </source>
</evidence>
<keyword evidence="3" id="KW-1185">Reference proteome</keyword>
<gene>
    <name evidence="2" type="ORF">NLJ89_g11536</name>
</gene>
<protein>
    <submittedName>
        <fullName evidence="2">Uncharacterized protein</fullName>
    </submittedName>
</protein>
<accession>A0A9W8JW46</accession>
<evidence type="ECO:0000256" key="1">
    <source>
        <dbReference type="SAM" id="MobiDB-lite"/>
    </source>
</evidence>
<organism evidence="2 3">
    <name type="scientific">Agrocybe chaxingu</name>
    <dbReference type="NCBI Taxonomy" id="84603"/>
    <lineage>
        <taxon>Eukaryota</taxon>
        <taxon>Fungi</taxon>
        <taxon>Dikarya</taxon>
        <taxon>Basidiomycota</taxon>
        <taxon>Agaricomycotina</taxon>
        <taxon>Agaricomycetes</taxon>
        <taxon>Agaricomycetidae</taxon>
        <taxon>Agaricales</taxon>
        <taxon>Agaricineae</taxon>
        <taxon>Strophariaceae</taxon>
        <taxon>Agrocybe</taxon>
    </lineage>
</organism>
<feature type="compositionally biased region" description="Polar residues" evidence="1">
    <location>
        <begin position="1"/>
        <end position="11"/>
    </location>
</feature>
<sequence length="112" mass="12275">MHSHNGCNFPQWSRVGPGDREAPQQAPAIVAGRRKDRLEELSQGGHETASLDLGADLDTLKKSVCDLVERYPDPQLGFTKELHINYTSVVGFASVVLPHFLNFSICSPARSS</sequence>
<feature type="region of interest" description="Disordered" evidence="1">
    <location>
        <begin position="1"/>
        <end position="30"/>
    </location>
</feature>
<dbReference type="EMBL" id="JANKHO010002730">
    <property type="protein sequence ID" value="KAJ3489367.1"/>
    <property type="molecule type" value="Genomic_DNA"/>
</dbReference>
<comment type="caution">
    <text evidence="2">The sequence shown here is derived from an EMBL/GenBank/DDBJ whole genome shotgun (WGS) entry which is preliminary data.</text>
</comment>